<dbReference type="AlphaFoldDB" id="A0A6A4VSX9"/>
<name>A0A6A4VSX9_AMPAM</name>
<dbReference type="OrthoDB" id="6344525at2759"/>
<feature type="compositionally biased region" description="Basic and acidic residues" evidence="1">
    <location>
        <begin position="12"/>
        <end position="21"/>
    </location>
</feature>
<protein>
    <submittedName>
        <fullName evidence="2">Uncharacterized protein</fullName>
    </submittedName>
</protein>
<gene>
    <name evidence="2" type="ORF">FJT64_004748</name>
</gene>
<dbReference type="EMBL" id="VIIS01001463">
    <property type="protein sequence ID" value="KAF0297886.1"/>
    <property type="molecule type" value="Genomic_DNA"/>
</dbReference>
<proteinExistence type="predicted"/>
<feature type="region of interest" description="Disordered" evidence="1">
    <location>
        <begin position="70"/>
        <end position="103"/>
    </location>
</feature>
<feature type="compositionally biased region" description="Polar residues" evidence="1">
    <location>
        <begin position="28"/>
        <end position="51"/>
    </location>
</feature>
<reference evidence="2 3" key="1">
    <citation type="submission" date="2019-07" db="EMBL/GenBank/DDBJ databases">
        <title>Draft genome assembly of a fouling barnacle, Amphibalanus amphitrite (Darwin, 1854): The first reference genome for Thecostraca.</title>
        <authorList>
            <person name="Kim W."/>
        </authorList>
    </citation>
    <scope>NUCLEOTIDE SEQUENCE [LARGE SCALE GENOMIC DNA]</scope>
    <source>
        <strain evidence="2">SNU_AA5</strain>
        <tissue evidence="2">Soma without cirri and trophi</tissue>
    </source>
</reference>
<evidence type="ECO:0000256" key="1">
    <source>
        <dbReference type="SAM" id="MobiDB-lite"/>
    </source>
</evidence>
<keyword evidence="3" id="KW-1185">Reference proteome</keyword>
<dbReference type="Proteomes" id="UP000440578">
    <property type="component" value="Unassembled WGS sequence"/>
</dbReference>
<sequence length="103" mass="10733">MSVPYSMHAVGKVRENMRKDGGCGAGNTSGSASGKQPASWQTQKPSGLQSYSSKMMKSIWGEYNRYSVHNFKSSQSSGPSAAAGQPGGQPPRAPTGTPGGLFH</sequence>
<organism evidence="2 3">
    <name type="scientific">Amphibalanus amphitrite</name>
    <name type="common">Striped barnacle</name>
    <name type="synonym">Balanus amphitrite</name>
    <dbReference type="NCBI Taxonomy" id="1232801"/>
    <lineage>
        <taxon>Eukaryota</taxon>
        <taxon>Metazoa</taxon>
        <taxon>Ecdysozoa</taxon>
        <taxon>Arthropoda</taxon>
        <taxon>Crustacea</taxon>
        <taxon>Multicrustacea</taxon>
        <taxon>Cirripedia</taxon>
        <taxon>Thoracica</taxon>
        <taxon>Thoracicalcarea</taxon>
        <taxon>Balanomorpha</taxon>
        <taxon>Balanoidea</taxon>
        <taxon>Balanidae</taxon>
        <taxon>Amphibalaninae</taxon>
        <taxon>Amphibalanus</taxon>
    </lineage>
</organism>
<feature type="compositionally biased region" description="Low complexity" evidence="1">
    <location>
        <begin position="73"/>
        <end position="84"/>
    </location>
</feature>
<evidence type="ECO:0000313" key="3">
    <source>
        <dbReference type="Proteomes" id="UP000440578"/>
    </source>
</evidence>
<feature type="region of interest" description="Disordered" evidence="1">
    <location>
        <begin position="1"/>
        <end position="51"/>
    </location>
</feature>
<comment type="caution">
    <text evidence="2">The sequence shown here is derived from an EMBL/GenBank/DDBJ whole genome shotgun (WGS) entry which is preliminary data.</text>
</comment>
<accession>A0A6A4VSX9</accession>
<evidence type="ECO:0000313" key="2">
    <source>
        <dbReference type="EMBL" id="KAF0297886.1"/>
    </source>
</evidence>